<dbReference type="SMART" id="SM00072">
    <property type="entry name" value="GuKc"/>
    <property type="match status" value="1"/>
</dbReference>
<organism evidence="11 12">
    <name type="scientific">Neocallimastix californiae</name>
    <dbReference type="NCBI Taxonomy" id="1754190"/>
    <lineage>
        <taxon>Eukaryota</taxon>
        <taxon>Fungi</taxon>
        <taxon>Fungi incertae sedis</taxon>
        <taxon>Chytridiomycota</taxon>
        <taxon>Chytridiomycota incertae sedis</taxon>
        <taxon>Neocallimastigomycetes</taxon>
        <taxon>Neocallimastigales</taxon>
        <taxon>Neocallimastigaceae</taxon>
        <taxon>Neocallimastix</taxon>
    </lineage>
</organism>
<sequence length="215" mass="24246">MKNTKAQESGTRSNNANSSNTEYPTESNRPLVISGPSGSGKSTLFMKLYEKYPGKFGFSISHTTRKPREGEKDGVSYFFVSREEFLKLVEQSAFIEHAEFSGNMYGTSLQAVRSVGESGKICVLDIDQQGVRSIKKTDLNPIFVFIKPPSMEILEQRLRDRNTETEESLQKRLSAVKAELEYAEQPGVHDIIIVNDDLEVAFNKLETFLKSKYDL</sequence>
<keyword evidence="6" id="KW-0418">Kinase</keyword>
<dbReference type="InterPro" id="IPR017665">
    <property type="entry name" value="Guanylate_kinase"/>
</dbReference>
<dbReference type="AlphaFoldDB" id="A0A1Y2BC81"/>
<protein>
    <recommendedName>
        <fullName evidence="3">Guanylate kinase</fullName>
        <ecNumber evidence="2">2.7.4.8</ecNumber>
    </recommendedName>
    <alternativeName>
        <fullName evidence="8">GMP kinase</fullName>
    </alternativeName>
</protein>
<dbReference type="STRING" id="1754190.A0A1Y2BC81"/>
<dbReference type="Gene3D" id="3.40.50.300">
    <property type="entry name" value="P-loop containing nucleotide triphosphate hydrolases"/>
    <property type="match status" value="1"/>
</dbReference>
<accession>A0A1Y2BC81</accession>
<dbReference type="HAMAP" id="MF_00328">
    <property type="entry name" value="Guanylate_kinase"/>
    <property type="match status" value="1"/>
</dbReference>
<evidence type="ECO:0000313" key="11">
    <source>
        <dbReference type="EMBL" id="ORY32364.1"/>
    </source>
</evidence>
<evidence type="ECO:0000256" key="4">
    <source>
        <dbReference type="ARBA" id="ARBA00022679"/>
    </source>
</evidence>
<dbReference type="PANTHER" id="PTHR23117">
    <property type="entry name" value="GUANYLATE KINASE-RELATED"/>
    <property type="match status" value="1"/>
</dbReference>
<reference evidence="11 12" key="1">
    <citation type="submission" date="2016-08" db="EMBL/GenBank/DDBJ databases">
        <title>A Parts List for Fungal Cellulosomes Revealed by Comparative Genomics.</title>
        <authorList>
            <consortium name="DOE Joint Genome Institute"/>
            <person name="Haitjema C.H."/>
            <person name="Gilmore S.P."/>
            <person name="Henske J.K."/>
            <person name="Solomon K.V."/>
            <person name="De Groot R."/>
            <person name="Kuo A."/>
            <person name="Mondo S.J."/>
            <person name="Salamov A.A."/>
            <person name="Labutti K."/>
            <person name="Zhao Z."/>
            <person name="Chiniquy J."/>
            <person name="Barry K."/>
            <person name="Brewer H.M."/>
            <person name="Purvine S.O."/>
            <person name="Wright A.T."/>
            <person name="Boxma B."/>
            <person name="Van Alen T."/>
            <person name="Hackstein J.H."/>
            <person name="Baker S.E."/>
            <person name="Grigoriev I.V."/>
            <person name="O'Malley M.A."/>
        </authorList>
    </citation>
    <scope>NUCLEOTIDE SEQUENCE [LARGE SCALE GENOMIC DNA]</scope>
    <source>
        <strain evidence="11 12">G1</strain>
    </source>
</reference>
<dbReference type="PROSITE" id="PS50052">
    <property type="entry name" value="GUANYLATE_KINASE_2"/>
    <property type="match status" value="1"/>
</dbReference>
<dbReference type="GO" id="GO:0005829">
    <property type="term" value="C:cytosol"/>
    <property type="evidence" value="ECO:0007669"/>
    <property type="project" value="TreeGrafter"/>
</dbReference>
<dbReference type="FunFam" id="3.40.50.300:FF:000776">
    <property type="entry name" value="Guanylate kinase 2"/>
    <property type="match status" value="1"/>
</dbReference>
<feature type="compositionally biased region" description="Polar residues" evidence="9">
    <location>
        <begin position="1"/>
        <end position="28"/>
    </location>
</feature>
<keyword evidence="7" id="KW-0067">ATP-binding</keyword>
<evidence type="ECO:0000256" key="6">
    <source>
        <dbReference type="ARBA" id="ARBA00022777"/>
    </source>
</evidence>
<dbReference type="CDD" id="cd00071">
    <property type="entry name" value="GMPK"/>
    <property type="match status" value="1"/>
</dbReference>
<dbReference type="PROSITE" id="PS00856">
    <property type="entry name" value="GUANYLATE_KINASE_1"/>
    <property type="match status" value="1"/>
</dbReference>
<name>A0A1Y2BC81_9FUNG</name>
<evidence type="ECO:0000256" key="9">
    <source>
        <dbReference type="SAM" id="MobiDB-lite"/>
    </source>
</evidence>
<dbReference type="NCBIfam" id="TIGR03263">
    <property type="entry name" value="guanyl_kin"/>
    <property type="match status" value="1"/>
</dbReference>
<evidence type="ECO:0000256" key="5">
    <source>
        <dbReference type="ARBA" id="ARBA00022741"/>
    </source>
</evidence>
<evidence type="ECO:0000256" key="7">
    <source>
        <dbReference type="ARBA" id="ARBA00022840"/>
    </source>
</evidence>
<proteinExistence type="inferred from homology"/>
<dbReference type="OrthoDB" id="6334211at2759"/>
<dbReference type="InterPro" id="IPR008144">
    <property type="entry name" value="Guanylate_kin-like_dom"/>
</dbReference>
<evidence type="ECO:0000256" key="3">
    <source>
        <dbReference type="ARBA" id="ARBA00016296"/>
    </source>
</evidence>
<dbReference type="SUPFAM" id="SSF52540">
    <property type="entry name" value="P-loop containing nucleoside triphosphate hydrolases"/>
    <property type="match status" value="1"/>
</dbReference>
<dbReference type="InterPro" id="IPR027417">
    <property type="entry name" value="P-loop_NTPase"/>
</dbReference>
<keyword evidence="12" id="KW-1185">Reference proteome</keyword>
<dbReference type="InterPro" id="IPR020590">
    <property type="entry name" value="Guanylate_kinase_CS"/>
</dbReference>
<dbReference type="GO" id="GO:0005524">
    <property type="term" value="F:ATP binding"/>
    <property type="evidence" value="ECO:0007669"/>
    <property type="project" value="UniProtKB-KW"/>
</dbReference>
<evidence type="ECO:0000256" key="8">
    <source>
        <dbReference type="ARBA" id="ARBA00030128"/>
    </source>
</evidence>
<evidence type="ECO:0000256" key="1">
    <source>
        <dbReference type="ARBA" id="ARBA00005790"/>
    </source>
</evidence>
<dbReference type="EMBL" id="MCOG01000164">
    <property type="protein sequence ID" value="ORY32364.1"/>
    <property type="molecule type" value="Genomic_DNA"/>
</dbReference>
<dbReference type="Pfam" id="PF00625">
    <property type="entry name" value="Guanylate_kin"/>
    <property type="match status" value="1"/>
</dbReference>
<gene>
    <name evidence="11" type="ORF">LY90DRAFT_512270</name>
</gene>
<evidence type="ECO:0000313" key="12">
    <source>
        <dbReference type="Proteomes" id="UP000193920"/>
    </source>
</evidence>
<feature type="region of interest" description="Disordered" evidence="9">
    <location>
        <begin position="1"/>
        <end position="36"/>
    </location>
</feature>
<keyword evidence="5" id="KW-0547">Nucleotide-binding</keyword>
<dbReference type="EC" id="2.7.4.8" evidence="2"/>
<dbReference type="PANTHER" id="PTHR23117:SF13">
    <property type="entry name" value="GUANYLATE KINASE"/>
    <property type="match status" value="1"/>
</dbReference>
<dbReference type="InterPro" id="IPR008145">
    <property type="entry name" value="GK/Ca_channel_bsu"/>
</dbReference>
<dbReference type="Proteomes" id="UP000193920">
    <property type="component" value="Unassembled WGS sequence"/>
</dbReference>
<dbReference type="GO" id="GO:0004385">
    <property type="term" value="F:GMP kinase activity"/>
    <property type="evidence" value="ECO:0007669"/>
    <property type="project" value="UniProtKB-EC"/>
</dbReference>
<keyword evidence="4" id="KW-0808">Transferase</keyword>
<comment type="similarity">
    <text evidence="1">Belongs to the guanylate kinase family.</text>
</comment>
<comment type="caution">
    <text evidence="11">The sequence shown here is derived from an EMBL/GenBank/DDBJ whole genome shotgun (WGS) entry which is preliminary data.</text>
</comment>
<evidence type="ECO:0000259" key="10">
    <source>
        <dbReference type="PROSITE" id="PS50052"/>
    </source>
</evidence>
<evidence type="ECO:0000256" key="2">
    <source>
        <dbReference type="ARBA" id="ARBA00012961"/>
    </source>
</evidence>
<feature type="domain" description="Guanylate kinase-like" evidence="10">
    <location>
        <begin position="28"/>
        <end position="210"/>
    </location>
</feature>